<evidence type="ECO:0000313" key="3">
    <source>
        <dbReference type="Proteomes" id="UP001500620"/>
    </source>
</evidence>
<name>A0ABP8DPS9_9ACTN</name>
<comment type="caution">
    <text evidence="2">The sequence shown here is derived from an EMBL/GenBank/DDBJ whole genome shotgun (WGS) entry which is preliminary data.</text>
</comment>
<dbReference type="EMBL" id="BAABAT010000045">
    <property type="protein sequence ID" value="GAA4261283.1"/>
    <property type="molecule type" value="Genomic_DNA"/>
</dbReference>
<dbReference type="Proteomes" id="UP001500620">
    <property type="component" value="Unassembled WGS sequence"/>
</dbReference>
<evidence type="ECO:0000256" key="1">
    <source>
        <dbReference type="SAM" id="MobiDB-lite"/>
    </source>
</evidence>
<reference evidence="3" key="1">
    <citation type="journal article" date="2019" name="Int. J. Syst. Evol. Microbiol.">
        <title>The Global Catalogue of Microorganisms (GCM) 10K type strain sequencing project: providing services to taxonomists for standard genome sequencing and annotation.</title>
        <authorList>
            <consortium name="The Broad Institute Genomics Platform"/>
            <consortium name="The Broad Institute Genome Sequencing Center for Infectious Disease"/>
            <person name="Wu L."/>
            <person name="Ma J."/>
        </authorList>
    </citation>
    <scope>NUCLEOTIDE SEQUENCE [LARGE SCALE GENOMIC DNA]</scope>
    <source>
        <strain evidence="3">JCM 17441</strain>
    </source>
</reference>
<feature type="region of interest" description="Disordered" evidence="1">
    <location>
        <begin position="50"/>
        <end position="71"/>
    </location>
</feature>
<gene>
    <name evidence="2" type="ORF">GCM10022255_093300</name>
</gene>
<organism evidence="2 3">
    <name type="scientific">Dactylosporangium darangshiense</name>
    <dbReference type="NCBI Taxonomy" id="579108"/>
    <lineage>
        <taxon>Bacteria</taxon>
        <taxon>Bacillati</taxon>
        <taxon>Actinomycetota</taxon>
        <taxon>Actinomycetes</taxon>
        <taxon>Micromonosporales</taxon>
        <taxon>Micromonosporaceae</taxon>
        <taxon>Dactylosporangium</taxon>
    </lineage>
</organism>
<evidence type="ECO:0000313" key="2">
    <source>
        <dbReference type="EMBL" id="GAA4261283.1"/>
    </source>
</evidence>
<accession>A0ABP8DPS9</accession>
<protein>
    <submittedName>
        <fullName evidence="2">Uncharacterized protein</fullName>
    </submittedName>
</protein>
<dbReference type="RefSeq" id="WP_345138196.1">
    <property type="nucleotide sequence ID" value="NZ_BAABAT010000045.1"/>
</dbReference>
<sequence>MDPFLIWLYFALLVAAGVAGAGLHGPRRAPIATMVAFGLAALPSLLPCTAARPSSQRPSPPSSMRRVDDAQ</sequence>
<proteinExistence type="predicted"/>
<keyword evidence="3" id="KW-1185">Reference proteome</keyword>